<proteinExistence type="predicted"/>
<dbReference type="InterPro" id="IPR036179">
    <property type="entry name" value="Ig-like_dom_sf"/>
</dbReference>
<comment type="caution">
    <text evidence="3">The sequence shown here is derived from an EMBL/GenBank/DDBJ whole genome shotgun (WGS) entry which is preliminary data.</text>
</comment>
<protein>
    <submittedName>
        <fullName evidence="3">Uncharacterized protein</fullName>
    </submittedName>
</protein>
<reference evidence="3 4" key="1">
    <citation type="journal article" date="2023" name="Sci. Data">
        <title>Genome assembly of the Korean intertidal mud-creeper Batillaria attramentaria.</title>
        <authorList>
            <person name="Patra A.K."/>
            <person name="Ho P.T."/>
            <person name="Jun S."/>
            <person name="Lee S.J."/>
            <person name="Kim Y."/>
            <person name="Won Y.J."/>
        </authorList>
    </citation>
    <scope>NUCLEOTIDE SEQUENCE [LARGE SCALE GENOMIC DNA]</scope>
    <source>
        <strain evidence="3">Wonlab-2016</strain>
    </source>
</reference>
<keyword evidence="2" id="KW-0732">Signal</keyword>
<dbReference type="EMBL" id="JACVVK020000411">
    <property type="protein sequence ID" value="KAK7475256.1"/>
    <property type="molecule type" value="Genomic_DNA"/>
</dbReference>
<dbReference type="Proteomes" id="UP001519460">
    <property type="component" value="Unassembled WGS sequence"/>
</dbReference>
<keyword evidence="1" id="KW-0812">Transmembrane</keyword>
<evidence type="ECO:0000256" key="1">
    <source>
        <dbReference type="SAM" id="Phobius"/>
    </source>
</evidence>
<evidence type="ECO:0000313" key="4">
    <source>
        <dbReference type="Proteomes" id="UP001519460"/>
    </source>
</evidence>
<name>A0ABD0JJX6_9CAEN</name>
<accession>A0ABD0JJX6</accession>
<gene>
    <name evidence="3" type="ORF">BaRGS_00033487</name>
</gene>
<sequence length="329" mass="35776">MAKSAAVKFSRSTFLLAVCVFCISSALNETPDTFVTFSVVAKTALTLQCSAGDLGKQVDKVTSVRLLKLKPETGSDIIAVVDEKGPRSSDRSQTHHQLQGIDVSGKVEGRRSWLTLSMRDASVDDYGEYVCEILHPTADGSTSVWRSDVITFQSDPTQVTSTQAFTLTIEATLEMACQYLAEDPKEVSTISIIPDKLPNVTVAHWPEAARRDRVAANVTFQQVTPSHGILMAHLSNVTCEDAGNYTCILTTHTRGTVGNSKTPALEQCYMHPVARMSKDTLKAAENGEQSSFRLSDPLRALAVILSFVAAIGVLFLLMLAVIGMTRREF</sequence>
<organism evidence="3 4">
    <name type="scientific">Batillaria attramentaria</name>
    <dbReference type="NCBI Taxonomy" id="370345"/>
    <lineage>
        <taxon>Eukaryota</taxon>
        <taxon>Metazoa</taxon>
        <taxon>Spiralia</taxon>
        <taxon>Lophotrochozoa</taxon>
        <taxon>Mollusca</taxon>
        <taxon>Gastropoda</taxon>
        <taxon>Caenogastropoda</taxon>
        <taxon>Sorbeoconcha</taxon>
        <taxon>Cerithioidea</taxon>
        <taxon>Batillariidae</taxon>
        <taxon>Batillaria</taxon>
    </lineage>
</organism>
<dbReference type="InterPro" id="IPR013783">
    <property type="entry name" value="Ig-like_fold"/>
</dbReference>
<dbReference type="SUPFAM" id="SSF48726">
    <property type="entry name" value="Immunoglobulin"/>
    <property type="match status" value="1"/>
</dbReference>
<evidence type="ECO:0000256" key="2">
    <source>
        <dbReference type="SAM" id="SignalP"/>
    </source>
</evidence>
<feature type="signal peptide" evidence="2">
    <location>
        <begin position="1"/>
        <end position="28"/>
    </location>
</feature>
<keyword evidence="1" id="KW-0472">Membrane</keyword>
<keyword evidence="4" id="KW-1185">Reference proteome</keyword>
<feature type="transmembrane region" description="Helical" evidence="1">
    <location>
        <begin position="300"/>
        <end position="322"/>
    </location>
</feature>
<feature type="chain" id="PRO_5044760268" evidence="2">
    <location>
        <begin position="29"/>
        <end position="329"/>
    </location>
</feature>
<keyword evidence="1" id="KW-1133">Transmembrane helix</keyword>
<dbReference type="Gene3D" id="2.60.40.10">
    <property type="entry name" value="Immunoglobulins"/>
    <property type="match status" value="2"/>
</dbReference>
<evidence type="ECO:0000313" key="3">
    <source>
        <dbReference type="EMBL" id="KAK7475256.1"/>
    </source>
</evidence>
<dbReference type="AlphaFoldDB" id="A0ABD0JJX6"/>